<keyword evidence="6" id="KW-0149">Chlorophyll biosynthesis</keyword>
<keyword evidence="3 7" id="KW-0812">Transmembrane</keyword>
<keyword evidence="5 7" id="KW-0472">Membrane</keyword>
<dbReference type="InterPro" id="IPR044878">
    <property type="entry name" value="UbiA_sf"/>
</dbReference>
<keyword evidence="9" id="KW-1185">Reference proteome</keyword>
<protein>
    <submittedName>
        <fullName evidence="8">Bacteriochlorophyll/chlorophyll synthetase</fullName>
        <ecNumber evidence="8">2.5.1.62</ecNumber>
    </submittedName>
</protein>
<reference evidence="8 9" key="1">
    <citation type="journal article" date="2012" name="Environ. Microbiol.">
        <title>Complete genome of Candidatus Chloracidobacterium thermophilum, a chlorophyll-based photoheterotroph belonging to the phylum Acidobacteria.</title>
        <authorList>
            <person name="Garcia Costas A.M."/>
            <person name="Liu Z."/>
            <person name="Tomsho L.P."/>
            <person name="Schuster S.C."/>
            <person name="Ward D.M."/>
            <person name="Bryant D.A."/>
        </authorList>
    </citation>
    <scope>NUCLEOTIDE SEQUENCE [LARGE SCALE GENOMIC DNA]</scope>
    <source>
        <strain evidence="8 9">B</strain>
    </source>
</reference>
<name>G2LDD0_CHLTF</name>
<proteinExistence type="predicted"/>
<dbReference type="Pfam" id="PF01040">
    <property type="entry name" value="UbiA"/>
    <property type="match status" value="1"/>
</dbReference>
<sequence length="345" mass="37438">MLEELRKSPVPSPQATTSKPLLQTFLIHIQLLDPVTWLGPWQCFCCGVLATGLRLADLTVTDGVKFFLACGLIGPLLTGFSQSINDYFDRHLDAINDPERPIPAGRISLAAARANFILTGFLAVGNMLLLYLVTASPVILILGVAGLFLAYAYSAPGFRLKENGWLGTTAVGIGYCLVPWLLAAHLFSREPGFPAFHLALGVVNALVAMGLITMNDFKSIEGDRKNALKTLPVLYGERGAMLIAFTEINLAQVIFVITCFLFGYVTIGWLGIAFFVPQLVQQVQLYRAPNDSRLLESIGRNAAGRSLISQSQASAHPGFIRFLVGSNLLTVTALTAVSIVHGYWR</sequence>
<dbReference type="RefSeq" id="WP_014099728.1">
    <property type="nucleotide sequence ID" value="NC_016024.1"/>
</dbReference>
<dbReference type="AlphaFoldDB" id="G2LDD0"/>
<dbReference type="NCBIfam" id="TIGR01476">
    <property type="entry name" value="chlor_syn_BchG"/>
    <property type="match status" value="1"/>
</dbReference>
<feature type="transmembrane region" description="Helical" evidence="7">
    <location>
        <begin position="250"/>
        <end position="276"/>
    </location>
</feature>
<evidence type="ECO:0000256" key="4">
    <source>
        <dbReference type="ARBA" id="ARBA00022989"/>
    </source>
</evidence>
<dbReference type="InterPro" id="IPR050475">
    <property type="entry name" value="Prenyltransferase_related"/>
</dbReference>
<evidence type="ECO:0000313" key="9">
    <source>
        <dbReference type="Proteomes" id="UP000006791"/>
    </source>
</evidence>
<dbReference type="OrthoDB" id="596828at2"/>
<organism evidence="8 9">
    <name type="scientific">Chloracidobacterium thermophilum (strain B)</name>
    <dbReference type="NCBI Taxonomy" id="981222"/>
    <lineage>
        <taxon>Bacteria</taxon>
        <taxon>Pseudomonadati</taxon>
        <taxon>Acidobacteriota</taxon>
        <taxon>Terriglobia</taxon>
        <taxon>Terriglobales</taxon>
        <taxon>Acidobacteriaceae</taxon>
        <taxon>Chloracidobacterium</taxon>
    </lineage>
</organism>
<dbReference type="InterPro" id="IPR000537">
    <property type="entry name" value="UbiA_prenyltransferase"/>
</dbReference>
<comment type="subcellular location">
    <subcellularLocation>
        <location evidence="1">Membrane</location>
        <topology evidence="1">Multi-pass membrane protein</topology>
    </subcellularLocation>
</comment>
<dbReference type="PANTHER" id="PTHR42723:SF1">
    <property type="entry name" value="CHLOROPHYLL SYNTHASE, CHLOROPLASTIC"/>
    <property type="match status" value="1"/>
</dbReference>
<dbReference type="HOGENOM" id="CLU_042598_0_0_0"/>
<dbReference type="InterPro" id="IPR006372">
    <property type="entry name" value="Chl_synth"/>
</dbReference>
<dbReference type="STRING" id="981222.Cabther_A1236"/>
<evidence type="ECO:0000256" key="3">
    <source>
        <dbReference type="ARBA" id="ARBA00022692"/>
    </source>
</evidence>
<feature type="transmembrane region" description="Helical" evidence="7">
    <location>
        <begin position="135"/>
        <end position="153"/>
    </location>
</feature>
<dbReference type="GO" id="GO:0016020">
    <property type="term" value="C:membrane"/>
    <property type="evidence" value="ECO:0007669"/>
    <property type="project" value="UniProtKB-SubCell"/>
</dbReference>
<dbReference type="GO" id="GO:0046408">
    <property type="term" value="F:chlorophyll synthetase activity"/>
    <property type="evidence" value="ECO:0007669"/>
    <property type="project" value="UniProtKB-EC"/>
</dbReference>
<dbReference type="KEGG" id="ctm:Cabther_A1236"/>
<dbReference type="EC" id="2.5.1.62" evidence="8"/>
<evidence type="ECO:0000256" key="7">
    <source>
        <dbReference type="SAM" id="Phobius"/>
    </source>
</evidence>
<gene>
    <name evidence="8" type="ordered locus">Cabther_A1236</name>
</gene>
<evidence type="ECO:0000256" key="5">
    <source>
        <dbReference type="ARBA" id="ARBA00023136"/>
    </source>
</evidence>
<feature type="transmembrane region" description="Helical" evidence="7">
    <location>
        <begin position="165"/>
        <end position="187"/>
    </location>
</feature>
<feature type="transmembrane region" description="Helical" evidence="7">
    <location>
        <begin position="193"/>
        <end position="214"/>
    </location>
</feature>
<evidence type="ECO:0000313" key="8">
    <source>
        <dbReference type="EMBL" id="AEP11990.1"/>
    </source>
</evidence>
<keyword evidence="8" id="KW-0808">Transferase</keyword>
<feature type="transmembrane region" description="Helical" evidence="7">
    <location>
        <begin position="319"/>
        <end position="344"/>
    </location>
</feature>
<dbReference type="Gene3D" id="1.10.357.140">
    <property type="entry name" value="UbiA prenyltransferase"/>
    <property type="match status" value="1"/>
</dbReference>
<accession>G2LDD0</accession>
<dbReference type="Gene3D" id="1.20.120.1780">
    <property type="entry name" value="UbiA prenyltransferase"/>
    <property type="match status" value="1"/>
</dbReference>
<evidence type="ECO:0000256" key="2">
    <source>
        <dbReference type="ARBA" id="ARBA00022475"/>
    </source>
</evidence>
<evidence type="ECO:0000256" key="1">
    <source>
        <dbReference type="ARBA" id="ARBA00004141"/>
    </source>
</evidence>
<keyword evidence="2" id="KW-1003">Cell membrane</keyword>
<dbReference type="PANTHER" id="PTHR42723">
    <property type="entry name" value="CHLOROPHYLL SYNTHASE"/>
    <property type="match status" value="1"/>
</dbReference>
<keyword evidence="4 7" id="KW-1133">Transmembrane helix</keyword>
<evidence type="ECO:0000256" key="6">
    <source>
        <dbReference type="ARBA" id="ARBA00023171"/>
    </source>
</evidence>
<dbReference type="Proteomes" id="UP000006791">
    <property type="component" value="Chromosome 1"/>
</dbReference>
<dbReference type="EMBL" id="CP002514">
    <property type="protein sequence ID" value="AEP11990.1"/>
    <property type="molecule type" value="Genomic_DNA"/>
</dbReference>
<dbReference type="GO" id="GO:0015995">
    <property type="term" value="P:chlorophyll biosynthetic process"/>
    <property type="evidence" value="ECO:0007669"/>
    <property type="project" value="UniProtKB-KW"/>
</dbReference>